<evidence type="ECO:0000256" key="12">
    <source>
        <dbReference type="ARBA" id="ARBA00023315"/>
    </source>
</evidence>
<evidence type="ECO:0000259" key="16">
    <source>
        <dbReference type="PROSITE" id="PS51918"/>
    </source>
</evidence>
<keyword evidence="7" id="KW-0819">tRNA processing</keyword>
<dbReference type="InterPro" id="IPR034687">
    <property type="entry name" value="ELP3-like"/>
</dbReference>
<keyword evidence="11 15" id="KW-0411">Iron-sulfur</keyword>
<dbReference type="SUPFAM" id="SSF55729">
    <property type="entry name" value="Acyl-CoA N-acyltransferases (Nat)"/>
    <property type="match status" value="1"/>
</dbReference>
<comment type="cofactor">
    <cofactor evidence="15">
        <name>[4Fe-4S] cluster</name>
        <dbReference type="ChEBI" id="CHEBI:49883"/>
    </cofactor>
    <text evidence="15">Binds 1 [4Fe-4S] cluster. The cluster is coordinated with 3 cysteines and an exchangeable S-adenosyl-L-methionine.</text>
</comment>
<dbReference type="Proteomes" id="UP000233414">
    <property type="component" value="Unassembled WGS sequence"/>
</dbReference>
<evidence type="ECO:0000256" key="6">
    <source>
        <dbReference type="ARBA" id="ARBA00022691"/>
    </source>
</evidence>
<feature type="binding site" evidence="15">
    <location>
        <position position="91"/>
    </location>
    <ligand>
        <name>[4Fe-4S] cluster</name>
        <dbReference type="ChEBI" id="CHEBI:49883"/>
        <note>4Fe-4S-S-AdoMet</note>
    </ligand>
</feature>
<keyword evidence="3" id="KW-0004">4Fe-4S</keyword>
<evidence type="ECO:0000256" key="1">
    <source>
        <dbReference type="ARBA" id="ARBA00005217"/>
    </source>
</evidence>
<dbReference type="SFLD" id="SFLDF00344">
    <property type="entry name" value="ELP3-like"/>
    <property type="match status" value="1"/>
</dbReference>
<evidence type="ECO:0000256" key="2">
    <source>
        <dbReference type="ARBA" id="ARBA00005494"/>
    </source>
</evidence>
<dbReference type="Pfam" id="PF04055">
    <property type="entry name" value="Radical_SAM"/>
    <property type="match status" value="1"/>
</dbReference>
<evidence type="ECO:0000313" key="17">
    <source>
        <dbReference type="EMBL" id="PKL72646.1"/>
    </source>
</evidence>
<comment type="caution">
    <text evidence="17">The sequence shown here is derived from an EMBL/GenBank/DDBJ whole genome shotgun (WGS) entry which is preliminary data.</text>
</comment>
<dbReference type="PANTHER" id="PTHR11135">
    <property type="entry name" value="HISTONE ACETYLTRANSFERASE-RELATED"/>
    <property type="match status" value="1"/>
</dbReference>
<protein>
    <recommendedName>
        <fullName evidence="13">tRNA carboxymethyluridine synthase</fullName>
        <ecNumber evidence="13">2.3.1.311</ecNumber>
    </recommendedName>
</protein>
<dbReference type="InterPro" id="IPR007197">
    <property type="entry name" value="rSAM"/>
</dbReference>
<comment type="similarity">
    <text evidence="2">Belongs to the ELP3 family.</text>
</comment>
<organism evidence="17 18">
    <name type="scientific">Candidatus Kuenenbacteria bacterium HGW-Kuenenbacteria-1</name>
    <dbReference type="NCBI Taxonomy" id="2013812"/>
    <lineage>
        <taxon>Bacteria</taxon>
        <taxon>Candidatus Kueneniibacteriota</taxon>
    </lineage>
</organism>
<dbReference type="SUPFAM" id="SSF102114">
    <property type="entry name" value="Radical SAM enzymes"/>
    <property type="match status" value="1"/>
</dbReference>
<evidence type="ECO:0000256" key="3">
    <source>
        <dbReference type="ARBA" id="ARBA00022485"/>
    </source>
</evidence>
<dbReference type="InterPro" id="IPR006638">
    <property type="entry name" value="Elp3/MiaA/NifB-like_rSAM"/>
</dbReference>
<evidence type="ECO:0000256" key="15">
    <source>
        <dbReference type="PIRSR" id="PIRSR005669-1"/>
    </source>
</evidence>
<evidence type="ECO:0000256" key="13">
    <source>
        <dbReference type="ARBA" id="ARBA00044771"/>
    </source>
</evidence>
<dbReference type="PROSITE" id="PS51918">
    <property type="entry name" value="RADICAL_SAM"/>
    <property type="match status" value="1"/>
</dbReference>
<feature type="domain" description="Radical SAM core" evidence="16">
    <location>
        <begin position="72"/>
        <end position="352"/>
    </location>
</feature>
<keyword evidence="8 15" id="KW-0479">Metal-binding</keyword>
<dbReference type="PANTHER" id="PTHR11135:SF7">
    <property type="entry name" value="TRNA URIDINE(34) ACETYLTRANSFERASE"/>
    <property type="match status" value="1"/>
</dbReference>
<keyword evidence="4" id="KW-0820">tRNA-binding</keyword>
<evidence type="ECO:0000256" key="10">
    <source>
        <dbReference type="ARBA" id="ARBA00023004"/>
    </source>
</evidence>
<evidence type="ECO:0000256" key="9">
    <source>
        <dbReference type="ARBA" id="ARBA00022884"/>
    </source>
</evidence>
<dbReference type="GO" id="GO:0005737">
    <property type="term" value="C:cytoplasm"/>
    <property type="evidence" value="ECO:0007669"/>
    <property type="project" value="TreeGrafter"/>
</dbReference>
<accession>A0A2N1UP22</accession>
<dbReference type="InterPro" id="IPR016181">
    <property type="entry name" value="Acyl_CoA_acyltransferase"/>
</dbReference>
<keyword evidence="5" id="KW-0808">Transferase</keyword>
<dbReference type="PIRSF" id="PIRSF005669">
    <property type="entry name" value="Hist_AcTrfase_ELP3"/>
    <property type="match status" value="1"/>
</dbReference>
<sequence length="533" mass="62593">MLQKIIKNLIKLKPKNDQELSKIKRKICKEFKMVPFSNSDLFEIYQKFLKEKKISKQSWLENLLKKHPIRTLSGVAVVAILTKPYPCPGKCFYCPTEKEIPKSYLSNEPAVMRAVLCKFDPYKQIQVRLKSLEATGHPTDKVELIIMGGTWTYFPERYQNWFIKRCFDALNNQNKKKLTLKKLQKINEKAKHRCVALTLETRPDFINLKEIKRMRELGCTKVELGVQALDDSILQFNIRGHKVEQIIQATKLLKDAGFKVCYHMMPNLPGSTLNKDFKMFEKLFNDFNFKPDLLKIYPCVVTKNSELYYFWKQGKYQPYSTQQLINLLIKIKTIVPRYVRIIRVIRDIPSTSVEAGNKISNLREIVQQEMEKQNLKCQCIRCRQVKTLEQKIYPDVHHGKQKTKKQNLKLFSEKYEASNGIEYFLSFEDAQQKNLYAFLRLRILHKPNEQLLILKNAAIIREVHTYGQAVMIGEKDKKAIQHFGLGKKLIFEAEKIVQNLGIKKICVISGIGVREYYRKLGYRLKDEYMVKFL</sequence>
<evidence type="ECO:0000256" key="5">
    <source>
        <dbReference type="ARBA" id="ARBA00022679"/>
    </source>
</evidence>
<keyword evidence="12" id="KW-0012">Acyltransferase</keyword>
<dbReference type="InterPro" id="IPR058240">
    <property type="entry name" value="rSAM_sf"/>
</dbReference>
<dbReference type="EMBL" id="PGYQ01000001">
    <property type="protein sequence ID" value="PKL72646.1"/>
    <property type="molecule type" value="Genomic_DNA"/>
</dbReference>
<evidence type="ECO:0000313" key="18">
    <source>
        <dbReference type="Proteomes" id="UP000233414"/>
    </source>
</evidence>
<dbReference type="SFLD" id="SFLDG01082">
    <property type="entry name" value="B12-binding_domain_containing"/>
    <property type="match status" value="1"/>
</dbReference>
<dbReference type="GO" id="GO:0002926">
    <property type="term" value="P:tRNA wobble base 5-methoxycarbonylmethyl-2-thiouridinylation"/>
    <property type="evidence" value="ECO:0007669"/>
    <property type="project" value="TreeGrafter"/>
</dbReference>
<dbReference type="GO" id="GO:0046872">
    <property type="term" value="F:metal ion binding"/>
    <property type="evidence" value="ECO:0007669"/>
    <property type="project" value="UniProtKB-KW"/>
</dbReference>
<dbReference type="InterPro" id="IPR039661">
    <property type="entry name" value="ELP3"/>
</dbReference>
<evidence type="ECO:0000256" key="4">
    <source>
        <dbReference type="ARBA" id="ARBA00022555"/>
    </source>
</evidence>
<proteinExistence type="inferred from homology"/>
<name>A0A2N1UP22_9BACT</name>
<dbReference type="Gene3D" id="3.80.30.20">
    <property type="entry name" value="tm_1862 like domain"/>
    <property type="match status" value="1"/>
</dbReference>
<feature type="binding site" evidence="15">
    <location>
        <position position="94"/>
    </location>
    <ligand>
        <name>[4Fe-4S] cluster</name>
        <dbReference type="ChEBI" id="CHEBI:49883"/>
        <note>4Fe-4S-S-AdoMet</note>
    </ligand>
</feature>
<gene>
    <name evidence="17" type="ORF">CVV26_00020</name>
</gene>
<dbReference type="InterPro" id="IPR032432">
    <property type="entry name" value="Radical_SAM_C"/>
</dbReference>
<dbReference type="SFLD" id="SFLDS00029">
    <property type="entry name" value="Radical_SAM"/>
    <property type="match status" value="1"/>
</dbReference>
<keyword evidence="6" id="KW-0949">S-adenosyl-L-methionine</keyword>
<comment type="catalytic activity">
    <reaction evidence="14">
        <text>uridine(34) in tRNA + acetyl-CoA + S-adenosyl-L-methionine + H2O = 5-(carboxymethyl)uridine(34) in tRNA + 5'-deoxyadenosine + L-methionine + CoA + 2 H(+)</text>
        <dbReference type="Rhea" id="RHEA:61020"/>
        <dbReference type="Rhea" id="RHEA-COMP:10407"/>
        <dbReference type="Rhea" id="RHEA-COMP:11727"/>
        <dbReference type="ChEBI" id="CHEBI:15377"/>
        <dbReference type="ChEBI" id="CHEBI:15378"/>
        <dbReference type="ChEBI" id="CHEBI:17319"/>
        <dbReference type="ChEBI" id="CHEBI:57287"/>
        <dbReference type="ChEBI" id="CHEBI:57288"/>
        <dbReference type="ChEBI" id="CHEBI:57844"/>
        <dbReference type="ChEBI" id="CHEBI:59789"/>
        <dbReference type="ChEBI" id="CHEBI:65315"/>
        <dbReference type="ChEBI" id="CHEBI:74882"/>
        <dbReference type="EC" id="2.3.1.311"/>
    </reaction>
    <physiologicalReaction direction="left-to-right" evidence="14">
        <dbReference type="Rhea" id="RHEA:61021"/>
    </physiologicalReaction>
</comment>
<dbReference type="InterPro" id="IPR023404">
    <property type="entry name" value="rSAM_horseshoe"/>
</dbReference>
<comment type="pathway">
    <text evidence="1">tRNA modification.</text>
</comment>
<dbReference type="GO" id="GO:0106261">
    <property type="term" value="F:tRNA uridine(34) acetyltransferase activity"/>
    <property type="evidence" value="ECO:0007669"/>
    <property type="project" value="UniProtKB-EC"/>
</dbReference>
<dbReference type="SFLD" id="SFLDG01086">
    <property type="entry name" value="elongater_protein-like"/>
    <property type="match status" value="1"/>
</dbReference>
<dbReference type="SMART" id="SM00729">
    <property type="entry name" value="Elp3"/>
    <property type="match status" value="1"/>
</dbReference>
<evidence type="ECO:0000256" key="8">
    <source>
        <dbReference type="ARBA" id="ARBA00022723"/>
    </source>
</evidence>
<dbReference type="CDD" id="cd01335">
    <property type="entry name" value="Radical_SAM"/>
    <property type="match status" value="1"/>
</dbReference>
<evidence type="ECO:0000256" key="11">
    <source>
        <dbReference type="ARBA" id="ARBA00023014"/>
    </source>
</evidence>
<dbReference type="Pfam" id="PF16199">
    <property type="entry name" value="Radical_SAM_C"/>
    <property type="match status" value="1"/>
</dbReference>
<dbReference type="EC" id="2.3.1.311" evidence="13"/>
<evidence type="ECO:0000256" key="14">
    <source>
        <dbReference type="ARBA" id="ARBA00047372"/>
    </source>
</evidence>
<evidence type="ECO:0000256" key="7">
    <source>
        <dbReference type="ARBA" id="ARBA00022694"/>
    </source>
</evidence>
<reference evidence="17 18" key="1">
    <citation type="journal article" date="2017" name="ISME J.">
        <title>Potential for microbial H2 and metal transformations associated with novel bacteria and archaea in deep terrestrial subsurface sediments.</title>
        <authorList>
            <person name="Hernsdorf A.W."/>
            <person name="Amano Y."/>
            <person name="Miyakawa K."/>
            <person name="Ise K."/>
            <person name="Suzuki Y."/>
            <person name="Anantharaman K."/>
            <person name="Probst A."/>
            <person name="Burstein D."/>
            <person name="Thomas B.C."/>
            <person name="Banfield J.F."/>
        </authorList>
    </citation>
    <scope>NUCLEOTIDE SEQUENCE [LARGE SCALE GENOMIC DNA]</scope>
    <source>
        <strain evidence="17">HGW-Kuenenbacteria-1</strain>
    </source>
</reference>
<dbReference type="NCBIfam" id="TIGR01211">
    <property type="entry name" value="ELP3"/>
    <property type="match status" value="1"/>
</dbReference>
<dbReference type="AlphaFoldDB" id="A0A2N1UP22"/>
<dbReference type="GO" id="GO:0051539">
    <property type="term" value="F:4 iron, 4 sulfur cluster binding"/>
    <property type="evidence" value="ECO:0007669"/>
    <property type="project" value="UniProtKB-KW"/>
</dbReference>
<keyword evidence="9" id="KW-0694">RNA-binding</keyword>
<feature type="binding site" evidence="15">
    <location>
        <position position="87"/>
    </location>
    <ligand>
        <name>[4Fe-4S] cluster</name>
        <dbReference type="ChEBI" id="CHEBI:49883"/>
        <note>4Fe-4S-S-AdoMet</note>
    </ligand>
</feature>
<keyword evidence="10 15" id="KW-0408">Iron</keyword>
<dbReference type="GO" id="GO:0000049">
    <property type="term" value="F:tRNA binding"/>
    <property type="evidence" value="ECO:0007669"/>
    <property type="project" value="UniProtKB-KW"/>
</dbReference>
<dbReference type="Gene3D" id="3.40.630.30">
    <property type="match status" value="1"/>
</dbReference>